<evidence type="ECO:0000256" key="5">
    <source>
        <dbReference type="ARBA" id="ARBA00022490"/>
    </source>
</evidence>
<evidence type="ECO:0000256" key="12">
    <source>
        <dbReference type="SAM" id="Coils"/>
    </source>
</evidence>
<keyword evidence="5" id="KW-0963">Cytoplasm</keyword>
<comment type="caution">
    <text evidence="13">The sequence shown here is derived from an EMBL/GenBank/DDBJ whole genome shotgun (WGS) entry which is preliminary data.</text>
</comment>
<dbReference type="PANTHER" id="PTHR31598">
    <property type="entry name" value="IQ DOMAIN-CONTAINING PROTEIN D"/>
    <property type="match status" value="1"/>
</dbReference>
<keyword evidence="8" id="KW-0206">Cytoskeleton</keyword>
<evidence type="ECO:0000256" key="1">
    <source>
        <dbReference type="ARBA" id="ARBA00003029"/>
    </source>
</evidence>
<keyword evidence="6" id="KW-0282">Flagellum</keyword>
<feature type="coiled-coil region" evidence="12">
    <location>
        <begin position="283"/>
        <end position="361"/>
    </location>
</feature>
<keyword evidence="12" id="KW-0175">Coiled coil</keyword>
<dbReference type="Gene3D" id="1.20.5.190">
    <property type="match status" value="1"/>
</dbReference>
<proteinExistence type="inferred from homology"/>
<evidence type="ECO:0000256" key="7">
    <source>
        <dbReference type="ARBA" id="ARBA00023069"/>
    </source>
</evidence>
<evidence type="ECO:0000256" key="8">
    <source>
        <dbReference type="ARBA" id="ARBA00023212"/>
    </source>
</evidence>
<gene>
    <name evidence="13" type="ORF">Bpfe_010013</name>
</gene>
<dbReference type="Proteomes" id="UP001233172">
    <property type="component" value="Unassembled WGS sequence"/>
</dbReference>
<reference evidence="13" key="2">
    <citation type="submission" date="2023-04" db="EMBL/GenBank/DDBJ databases">
        <authorList>
            <person name="Bu L."/>
            <person name="Lu L."/>
            <person name="Laidemitt M.R."/>
            <person name="Zhang S.M."/>
            <person name="Mutuku M."/>
            <person name="Mkoji G."/>
            <person name="Steinauer M."/>
            <person name="Loker E.S."/>
        </authorList>
    </citation>
    <scope>NUCLEOTIDE SEQUENCE</scope>
    <source>
        <strain evidence="13">KasaAsao</strain>
        <tissue evidence="13">Whole Snail</tissue>
    </source>
</reference>
<dbReference type="SMART" id="SM00015">
    <property type="entry name" value="IQ"/>
    <property type="match status" value="1"/>
</dbReference>
<evidence type="ECO:0000256" key="2">
    <source>
        <dbReference type="ARBA" id="ARBA00004611"/>
    </source>
</evidence>
<evidence type="ECO:0000256" key="3">
    <source>
        <dbReference type="ARBA" id="ARBA00009071"/>
    </source>
</evidence>
<keyword evidence="7" id="KW-0969">Cilium</keyword>
<dbReference type="InterPro" id="IPR042815">
    <property type="entry name" value="DRC10"/>
</dbReference>
<reference evidence="13" key="1">
    <citation type="journal article" date="2023" name="PLoS Negl. Trop. Dis.">
        <title>A genome sequence for Biomphalaria pfeifferi, the major vector snail for the human-infecting parasite Schistosoma mansoni.</title>
        <authorList>
            <person name="Bu L."/>
            <person name="Lu L."/>
            <person name="Laidemitt M.R."/>
            <person name="Zhang S.M."/>
            <person name="Mutuku M."/>
            <person name="Mkoji G."/>
            <person name="Steinauer M."/>
            <person name="Loker E.S."/>
        </authorList>
    </citation>
    <scope>NUCLEOTIDE SEQUENCE</scope>
    <source>
        <strain evidence="13">KasaAsao</strain>
    </source>
</reference>
<evidence type="ECO:0000256" key="11">
    <source>
        <dbReference type="ARBA" id="ARBA00046836"/>
    </source>
</evidence>
<sequence length="492" mass="57300">MSRQSSQTLTEVTYEPTVHIKLTTQTIAGDGKRNANLPLRIKTKSIKLDPTRALEPTRKKLSAIESQRIMAVFEDTIKRAEIVTAFPYILQNIDRFRISLGSELVYLLQKHSHIQSSYEEIRNNLDILLTKRKKQITNKLKQIALAKEEEEKKYIISQENILNSSDDYQNLNIEPSALTEVESSIQDYEPRIEETMRNLGLVAQQISHSCKNILRLFNLNPTAINVISESCERNEGGQTIISNMQELRDILMHKLLTNPEEEKEREAYLDEISKRERHHYTVIEKLEKDLKSAIEDRDEEIRKHNEIIKRLQTELHNIEKASDENNRRIRLEAEKQEMADAKNGQQKSQKLQSEINALQSALNSSITEHREFEADLRAKKYKVENEVDLLIQKYDQELGERQDEYEEIDAVYAGEKKQLLELEERFATLEKEYLSIMEERRVARSKLDRAQRELELVIKAATTIQAFWRSYKVRKALKAKAKKGGKKGGKKK</sequence>
<evidence type="ECO:0000313" key="13">
    <source>
        <dbReference type="EMBL" id="KAK0060500.1"/>
    </source>
</evidence>
<organism evidence="13 14">
    <name type="scientific">Biomphalaria pfeifferi</name>
    <name type="common">Bloodfluke planorb</name>
    <name type="synonym">Freshwater snail</name>
    <dbReference type="NCBI Taxonomy" id="112525"/>
    <lineage>
        <taxon>Eukaryota</taxon>
        <taxon>Metazoa</taxon>
        <taxon>Spiralia</taxon>
        <taxon>Lophotrochozoa</taxon>
        <taxon>Mollusca</taxon>
        <taxon>Gastropoda</taxon>
        <taxon>Heterobranchia</taxon>
        <taxon>Euthyneura</taxon>
        <taxon>Panpulmonata</taxon>
        <taxon>Hygrophila</taxon>
        <taxon>Lymnaeoidea</taxon>
        <taxon>Planorbidae</taxon>
        <taxon>Biomphalaria</taxon>
    </lineage>
</organism>
<comment type="subcellular location">
    <subcellularLocation>
        <location evidence="2">Cytoplasm</location>
        <location evidence="2">Cytoskeleton</location>
        <location evidence="2">Flagellum axoneme</location>
    </subcellularLocation>
</comment>
<comment type="function">
    <text evidence="1">Component of the nexin-dynein regulatory complex (N-DRC), a key regulator of ciliary/flagellar motility which maintains the alignment and integrity of the distal axoneme and regulates microtubule sliding in motile axonemes.</text>
</comment>
<evidence type="ECO:0000256" key="4">
    <source>
        <dbReference type="ARBA" id="ARBA00021752"/>
    </source>
</evidence>
<accession>A0AAD8FDL3</accession>
<name>A0AAD8FDL3_BIOPF</name>
<dbReference type="EMBL" id="JASAOG010000035">
    <property type="protein sequence ID" value="KAK0060500.1"/>
    <property type="molecule type" value="Genomic_DNA"/>
</dbReference>
<dbReference type="InterPro" id="IPR000048">
    <property type="entry name" value="IQ_motif_EF-hand-BS"/>
</dbReference>
<feature type="coiled-coil region" evidence="12">
    <location>
        <begin position="405"/>
        <end position="460"/>
    </location>
</feature>
<evidence type="ECO:0000256" key="10">
    <source>
        <dbReference type="ARBA" id="ARBA00032180"/>
    </source>
</evidence>
<keyword evidence="14" id="KW-1185">Reference proteome</keyword>
<comment type="similarity">
    <text evidence="3">Belongs to the DRC10 family.</text>
</comment>
<comment type="subunit">
    <text evidence="11">Component of the nexin-dynein regulatory complex (N-DRC). Interacts with CFAP52.</text>
</comment>
<evidence type="ECO:0000256" key="6">
    <source>
        <dbReference type="ARBA" id="ARBA00022846"/>
    </source>
</evidence>
<evidence type="ECO:0000313" key="14">
    <source>
        <dbReference type="Proteomes" id="UP001233172"/>
    </source>
</evidence>
<evidence type="ECO:0000256" key="9">
    <source>
        <dbReference type="ARBA" id="ARBA00023273"/>
    </source>
</evidence>
<dbReference type="AlphaFoldDB" id="A0AAD8FDL3"/>
<dbReference type="PROSITE" id="PS50096">
    <property type="entry name" value="IQ"/>
    <property type="match status" value="1"/>
</dbReference>
<keyword evidence="9" id="KW-0966">Cell projection</keyword>
<dbReference type="CDD" id="cd23767">
    <property type="entry name" value="IQCD"/>
    <property type="match status" value="1"/>
</dbReference>
<dbReference type="Pfam" id="PF00612">
    <property type="entry name" value="IQ"/>
    <property type="match status" value="1"/>
</dbReference>
<dbReference type="PANTHER" id="PTHR31598:SF1">
    <property type="entry name" value="DYNEIN REGULATORY COMPLEX PROTEIN 10"/>
    <property type="match status" value="1"/>
</dbReference>
<protein>
    <recommendedName>
        <fullName evidence="4">Dynein regulatory complex protein 10</fullName>
    </recommendedName>
    <alternativeName>
        <fullName evidence="10">IQ domain-containing protein D</fullName>
    </alternativeName>
</protein>